<organism evidence="2 3">
    <name type="scientific">Entamoeba nuttalli</name>
    <dbReference type="NCBI Taxonomy" id="412467"/>
    <lineage>
        <taxon>Eukaryota</taxon>
        <taxon>Amoebozoa</taxon>
        <taxon>Evosea</taxon>
        <taxon>Archamoebae</taxon>
        <taxon>Mastigamoebida</taxon>
        <taxon>Entamoebidae</taxon>
        <taxon>Entamoeba</taxon>
    </lineage>
</organism>
<dbReference type="Proteomes" id="UP001628156">
    <property type="component" value="Unassembled WGS sequence"/>
</dbReference>
<keyword evidence="3" id="KW-1185">Reference proteome</keyword>
<proteinExistence type="predicted"/>
<reference evidence="2 3" key="1">
    <citation type="journal article" date="2019" name="PLoS Negl. Trop. Dis.">
        <title>Whole genome sequencing of Entamoeba nuttalli reveals mammalian host-related molecular signatures and a novel octapeptide-repeat surface protein.</title>
        <authorList>
            <person name="Tanaka M."/>
            <person name="Makiuchi T."/>
            <person name="Komiyama T."/>
            <person name="Shiina T."/>
            <person name="Osaki K."/>
            <person name="Tachibana H."/>
        </authorList>
    </citation>
    <scope>NUCLEOTIDE SEQUENCE [LARGE SCALE GENOMIC DNA]</scope>
    <source>
        <strain evidence="2 3">P19-061405</strain>
    </source>
</reference>
<gene>
    <name evidence="2" type="ORF">ENUP19_0340G0056</name>
</gene>
<accession>A0ABQ0DX82</accession>
<protein>
    <submittedName>
        <fullName evidence="2">Uncharacterized protein</fullName>
    </submittedName>
</protein>
<evidence type="ECO:0000256" key="1">
    <source>
        <dbReference type="SAM" id="MobiDB-lite"/>
    </source>
</evidence>
<sequence length="137" mass="16093">MSKTYVYIPKSKRKPKETEDEDGFQSVSKGKVATKHSSRNESPYQKKQQIKSSYHPTPKSFKQSADSIKYQREFIQGTEIENKIFNEYKAQKKIALDNFLFLYSKELQSKPITISNEYVFEYRSSVESQKSKEIEVQ</sequence>
<evidence type="ECO:0000313" key="2">
    <source>
        <dbReference type="EMBL" id="GAB1227470.1"/>
    </source>
</evidence>
<evidence type="ECO:0000313" key="3">
    <source>
        <dbReference type="Proteomes" id="UP001628156"/>
    </source>
</evidence>
<dbReference type="EMBL" id="BAAFRS010000340">
    <property type="protein sequence ID" value="GAB1227470.1"/>
    <property type="molecule type" value="Genomic_DNA"/>
</dbReference>
<feature type="region of interest" description="Disordered" evidence="1">
    <location>
        <begin position="1"/>
        <end position="62"/>
    </location>
</feature>
<name>A0ABQ0DX82_9EUKA</name>
<feature type="compositionally biased region" description="Polar residues" evidence="1">
    <location>
        <begin position="40"/>
        <end position="62"/>
    </location>
</feature>
<comment type="caution">
    <text evidence="2">The sequence shown here is derived from an EMBL/GenBank/DDBJ whole genome shotgun (WGS) entry which is preliminary data.</text>
</comment>